<dbReference type="SUPFAM" id="SSF49562">
    <property type="entry name" value="C2 domain (Calcium/lipid-binding domain, CaLB)"/>
    <property type="match status" value="1"/>
</dbReference>
<dbReference type="PANTHER" id="PTHR47800">
    <property type="entry name" value="C2 DOMAIN-CONTAINING PROTEIN"/>
    <property type="match status" value="1"/>
</dbReference>
<dbReference type="InterPro" id="IPR000008">
    <property type="entry name" value="C2_dom"/>
</dbReference>
<dbReference type="PANTHER" id="PTHR47800:SF5">
    <property type="entry name" value="FER-1-LIKE PROTEIN 6"/>
    <property type="match status" value="1"/>
</dbReference>
<dbReference type="SMART" id="SM00239">
    <property type="entry name" value="C2"/>
    <property type="match status" value="1"/>
</dbReference>
<name>A0A5C3KYK6_COPMA</name>
<dbReference type="InterPro" id="IPR035892">
    <property type="entry name" value="C2_domain_sf"/>
</dbReference>
<feature type="domain" description="C2" evidence="1">
    <location>
        <begin position="47"/>
        <end position="168"/>
    </location>
</feature>
<dbReference type="STRING" id="230819.A0A5C3KYK6"/>
<dbReference type="Pfam" id="PF00168">
    <property type="entry name" value="C2"/>
    <property type="match status" value="1"/>
</dbReference>
<accession>A0A5C3KYK6</accession>
<sequence>MASRPEDPLANASQTVKLGIDKMTRMFGSLNAVAQRRGSNIRSMARDKNLTSLAQNTREMGHEAPLLDLKIQFIGASDLPKMDVVGTADPYFVAKLDDKITFVSNVIPNTLSPVWNEGWRVRNVPSSAVLHVEVKDKDEGSTTDDSVGTFKAPVHPDGAREFAIEGSVLGIGRKRQRGTFWLKIESSPATMRQRFEFQYLFDGPIRFTRNFSPALGLFTRSSTVKTVEDPGDSGPGANPAAAAAAAVQDPRLYSTWKFHIKRVPLFFRDVHQPWNAKYAAAQKIFGNTPTSMAVRSTIQAAHSMLYARLANNGSGTFDTRNGVGDQPGLADEPISLKQLLHAGGAQNERIKPAVYTYIISSADDTLRFSETGAAFFVDFASKHALHSNCATQVRYSGEFHPRPVGGWGRFKEERSDEEVEWELVVDNNSGTYAPDKMMLPTVKECLEFNFGCDLPEVGMPVPVPNPGDGGTGNVKKSGTGRFRVVVYDREDERLVESREACREYAVKVRGVRKEELQPSVQAEGEVPLSHAANAPPFGHSQNQVQQIQLPIRLG</sequence>
<dbReference type="OrthoDB" id="73919at2759"/>
<keyword evidence="3" id="KW-1185">Reference proteome</keyword>
<dbReference type="CDD" id="cd00030">
    <property type="entry name" value="C2"/>
    <property type="match status" value="1"/>
</dbReference>
<proteinExistence type="predicted"/>
<dbReference type="PROSITE" id="PS50004">
    <property type="entry name" value="C2"/>
    <property type="match status" value="1"/>
</dbReference>
<evidence type="ECO:0000259" key="1">
    <source>
        <dbReference type="PROSITE" id="PS50004"/>
    </source>
</evidence>
<dbReference type="AlphaFoldDB" id="A0A5C3KYK6"/>
<evidence type="ECO:0000313" key="3">
    <source>
        <dbReference type="Proteomes" id="UP000307440"/>
    </source>
</evidence>
<protein>
    <recommendedName>
        <fullName evidence="1">C2 domain-containing protein</fullName>
    </recommendedName>
</protein>
<organism evidence="2 3">
    <name type="scientific">Coprinopsis marcescibilis</name>
    <name type="common">Agaric fungus</name>
    <name type="synonym">Psathyrella marcescibilis</name>
    <dbReference type="NCBI Taxonomy" id="230819"/>
    <lineage>
        <taxon>Eukaryota</taxon>
        <taxon>Fungi</taxon>
        <taxon>Dikarya</taxon>
        <taxon>Basidiomycota</taxon>
        <taxon>Agaricomycotina</taxon>
        <taxon>Agaricomycetes</taxon>
        <taxon>Agaricomycetidae</taxon>
        <taxon>Agaricales</taxon>
        <taxon>Agaricineae</taxon>
        <taxon>Psathyrellaceae</taxon>
        <taxon>Coprinopsis</taxon>
    </lineage>
</organism>
<dbReference type="Gene3D" id="2.60.40.150">
    <property type="entry name" value="C2 domain"/>
    <property type="match status" value="1"/>
</dbReference>
<gene>
    <name evidence="2" type="ORF">FA15DRAFT_363960</name>
</gene>
<reference evidence="2 3" key="1">
    <citation type="journal article" date="2019" name="Nat. Ecol. Evol.">
        <title>Megaphylogeny resolves global patterns of mushroom evolution.</title>
        <authorList>
            <person name="Varga T."/>
            <person name="Krizsan K."/>
            <person name="Foldi C."/>
            <person name="Dima B."/>
            <person name="Sanchez-Garcia M."/>
            <person name="Sanchez-Ramirez S."/>
            <person name="Szollosi G.J."/>
            <person name="Szarkandi J.G."/>
            <person name="Papp V."/>
            <person name="Albert L."/>
            <person name="Andreopoulos W."/>
            <person name="Angelini C."/>
            <person name="Antonin V."/>
            <person name="Barry K.W."/>
            <person name="Bougher N.L."/>
            <person name="Buchanan P."/>
            <person name="Buyck B."/>
            <person name="Bense V."/>
            <person name="Catcheside P."/>
            <person name="Chovatia M."/>
            <person name="Cooper J."/>
            <person name="Damon W."/>
            <person name="Desjardin D."/>
            <person name="Finy P."/>
            <person name="Geml J."/>
            <person name="Haridas S."/>
            <person name="Hughes K."/>
            <person name="Justo A."/>
            <person name="Karasinski D."/>
            <person name="Kautmanova I."/>
            <person name="Kiss B."/>
            <person name="Kocsube S."/>
            <person name="Kotiranta H."/>
            <person name="LaButti K.M."/>
            <person name="Lechner B.E."/>
            <person name="Liimatainen K."/>
            <person name="Lipzen A."/>
            <person name="Lukacs Z."/>
            <person name="Mihaltcheva S."/>
            <person name="Morgado L.N."/>
            <person name="Niskanen T."/>
            <person name="Noordeloos M.E."/>
            <person name="Ohm R.A."/>
            <person name="Ortiz-Santana B."/>
            <person name="Ovrebo C."/>
            <person name="Racz N."/>
            <person name="Riley R."/>
            <person name="Savchenko A."/>
            <person name="Shiryaev A."/>
            <person name="Soop K."/>
            <person name="Spirin V."/>
            <person name="Szebenyi C."/>
            <person name="Tomsovsky M."/>
            <person name="Tulloss R.E."/>
            <person name="Uehling J."/>
            <person name="Grigoriev I.V."/>
            <person name="Vagvolgyi C."/>
            <person name="Papp T."/>
            <person name="Martin F.M."/>
            <person name="Miettinen O."/>
            <person name="Hibbett D.S."/>
            <person name="Nagy L.G."/>
        </authorList>
    </citation>
    <scope>NUCLEOTIDE SEQUENCE [LARGE SCALE GENOMIC DNA]</scope>
    <source>
        <strain evidence="2 3">CBS 121175</strain>
    </source>
</reference>
<evidence type="ECO:0000313" key="2">
    <source>
        <dbReference type="EMBL" id="TFK25270.1"/>
    </source>
</evidence>
<dbReference type="GO" id="GO:0010628">
    <property type="term" value="P:positive regulation of gene expression"/>
    <property type="evidence" value="ECO:0007669"/>
    <property type="project" value="TreeGrafter"/>
</dbReference>
<dbReference type="EMBL" id="ML210188">
    <property type="protein sequence ID" value="TFK25270.1"/>
    <property type="molecule type" value="Genomic_DNA"/>
</dbReference>
<dbReference type="Proteomes" id="UP000307440">
    <property type="component" value="Unassembled WGS sequence"/>
</dbReference>